<feature type="transmembrane region" description="Helical" evidence="7">
    <location>
        <begin position="68"/>
        <end position="88"/>
    </location>
</feature>
<evidence type="ECO:0000256" key="1">
    <source>
        <dbReference type="ARBA" id="ARBA00001947"/>
    </source>
</evidence>
<feature type="transmembrane region" description="Helical" evidence="7">
    <location>
        <begin position="6"/>
        <end position="29"/>
    </location>
</feature>
<dbReference type="EMBL" id="CP118734">
    <property type="protein sequence ID" value="WNY48662.1"/>
    <property type="molecule type" value="Genomic_DNA"/>
</dbReference>
<evidence type="ECO:0000313" key="10">
    <source>
        <dbReference type="Proteomes" id="UP001301526"/>
    </source>
</evidence>
<keyword evidence="5 7" id="KW-1133">Transmembrane helix</keyword>
<comment type="similarity">
    <text evidence="3">Belongs to the peptidase M50B family.</text>
</comment>
<keyword evidence="10" id="KW-1185">Reference proteome</keyword>
<feature type="transmembrane region" description="Helical" evidence="7">
    <location>
        <begin position="121"/>
        <end position="143"/>
    </location>
</feature>
<evidence type="ECO:0000256" key="7">
    <source>
        <dbReference type="SAM" id="Phobius"/>
    </source>
</evidence>
<keyword evidence="4 7" id="KW-0812">Transmembrane</keyword>
<dbReference type="AlphaFoldDB" id="A0AA97A0J0"/>
<evidence type="ECO:0000256" key="4">
    <source>
        <dbReference type="ARBA" id="ARBA00022692"/>
    </source>
</evidence>
<evidence type="ECO:0000256" key="2">
    <source>
        <dbReference type="ARBA" id="ARBA00004141"/>
    </source>
</evidence>
<feature type="domain" description="Peptidase M50" evidence="8">
    <location>
        <begin position="51"/>
        <end position="142"/>
    </location>
</feature>
<dbReference type="GO" id="GO:0006508">
    <property type="term" value="P:proteolysis"/>
    <property type="evidence" value="ECO:0007669"/>
    <property type="project" value="InterPro"/>
</dbReference>
<gene>
    <name evidence="9" type="ORF">PW220_07995</name>
</gene>
<protein>
    <recommendedName>
        <fullName evidence="8">Peptidase M50 domain-containing protein</fullName>
    </recommendedName>
</protein>
<dbReference type="InterPro" id="IPR008915">
    <property type="entry name" value="Peptidase_M50"/>
</dbReference>
<feature type="transmembrane region" description="Helical" evidence="7">
    <location>
        <begin position="41"/>
        <end position="62"/>
    </location>
</feature>
<dbReference type="Proteomes" id="UP001301526">
    <property type="component" value="Chromosome"/>
</dbReference>
<evidence type="ECO:0000256" key="3">
    <source>
        <dbReference type="ARBA" id="ARBA00007931"/>
    </source>
</evidence>
<evidence type="ECO:0000256" key="5">
    <source>
        <dbReference type="ARBA" id="ARBA00022989"/>
    </source>
</evidence>
<organism evidence="9 10">
    <name type="scientific">Streptococcus iners subsp. hyiners</name>
    <dbReference type="NCBI Taxonomy" id="3028083"/>
    <lineage>
        <taxon>Bacteria</taxon>
        <taxon>Bacillati</taxon>
        <taxon>Bacillota</taxon>
        <taxon>Bacilli</taxon>
        <taxon>Lactobacillales</taxon>
        <taxon>Streptococcaceae</taxon>
        <taxon>Streptococcus</taxon>
        <taxon>Streptococcus iners</taxon>
    </lineage>
</organism>
<reference evidence="9 10" key="1">
    <citation type="submission" date="2023-02" db="EMBL/GenBank/DDBJ databases">
        <title>Streptococcus sp. Genome Sequencing and Assembly.</title>
        <authorList>
            <person name="Shore S.M."/>
            <person name="Nicholson T.L."/>
        </authorList>
    </citation>
    <scope>NUCLEOTIDE SEQUENCE [LARGE SCALE GENOMIC DNA]</scope>
    <source>
        <strain evidence="9 10">29892</strain>
    </source>
</reference>
<name>A0AA97A0J0_9STRE</name>
<dbReference type="GO" id="GO:0016020">
    <property type="term" value="C:membrane"/>
    <property type="evidence" value="ECO:0007669"/>
    <property type="project" value="UniProtKB-SubCell"/>
</dbReference>
<evidence type="ECO:0000256" key="6">
    <source>
        <dbReference type="ARBA" id="ARBA00023136"/>
    </source>
</evidence>
<comment type="subcellular location">
    <subcellularLocation>
        <location evidence="2">Membrane</location>
        <topology evidence="2">Multi-pass membrane protein</topology>
    </subcellularLocation>
</comment>
<evidence type="ECO:0000259" key="8">
    <source>
        <dbReference type="Pfam" id="PF02163"/>
    </source>
</evidence>
<dbReference type="RefSeq" id="WP_248054016.1">
    <property type="nucleotide sequence ID" value="NZ_CP118734.1"/>
</dbReference>
<dbReference type="Pfam" id="PF02163">
    <property type="entry name" value="Peptidase_M50"/>
    <property type="match status" value="1"/>
</dbReference>
<evidence type="ECO:0000313" key="9">
    <source>
        <dbReference type="EMBL" id="WNY48662.1"/>
    </source>
</evidence>
<accession>A0AA97A0J0</accession>
<comment type="cofactor">
    <cofactor evidence="1">
        <name>Zn(2+)</name>
        <dbReference type="ChEBI" id="CHEBI:29105"/>
    </cofactor>
</comment>
<sequence>MKKVWNWFVIGVSVLCGFASAMYSTYGMAQLLPENDSFHGLWVFGLGYVWFLGSFYLTLILHELGHAFFGWLTGFDLVALGLGNRLLVKTDQGWKWKKTVIVQGAAAQYIGVKKDENDPRAILMFAGGLIVHLVLVLLSALMGVLTGKWGLPLSQILLNLSLFILNANPSGFLDGAKIQELRAHPAYSRLTYHALRHTAQALVDPTAANLSDFILELPILPGHLPQTHYLNWTEFLIFKGEYRQAQERLEQLIATSDNDYIIKASKLILLEVYILQGLEDEARELGQDKQVKSLLKYPMGNYQVIAALYHQRITKDNKALKKSLAQAKKMLPNSPLLADEQGYYSKLLAAIESESQLSE</sequence>
<proteinExistence type="inferred from homology"/>
<keyword evidence="6 7" id="KW-0472">Membrane</keyword>